<accession>A0A6J8F0Z2</accession>
<protein>
    <recommendedName>
        <fullName evidence="2">Mutator-like transposase domain-containing protein</fullName>
    </recommendedName>
</protein>
<feature type="domain" description="Mutator-like transposase" evidence="2">
    <location>
        <begin position="1"/>
        <end position="93"/>
    </location>
</feature>
<dbReference type="OrthoDB" id="6119199at2759"/>
<evidence type="ECO:0000256" key="1">
    <source>
        <dbReference type="SAM" id="Coils"/>
    </source>
</evidence>
<dbReference type="Proteomes" id="UP000507470">
    <property type="component" value="Unassembled WGS sequence"/>
</dbReference>
<sequence>MIHSGIGGTQLSNCLSVFNIHIIDLKALIERENETRAALETQAEIYEEKYLLDEINQLFTEENGTTQTGISVSTDTCWQKKGSGRSYNSLSGMEPDMVVEMLKQLDDKDIPVSKVVGDDDSTGFNRAKKLMPNSSMVNDLKEKHKELSGMVAESIVKNVSYVLDQNIGNADGIEFYMQQSIMYGDHQYCTENWCGYLKNKENYVHSNLPYGKDLSSASLESDLENLYSANGTKVE</sequence>
<reference evidence="3 4" key="1">
    <citation type="submission" date="2020-06" db="EMBL/GenBank/DDBJ databases">
        <authorList>
            <person name="Li R."/>
            <person name="Bekaert M."/>
        </authorList>
    </citation>
    <scope>NUCLEOTIDE SEQUENCE [LARGE SCALE GENOMIC DNA]</scope>
    <source>
        <strain evidence="4">wild</strain>
    </source>
</reference>
<evidence type="ECO:0000313" key="3">
    <source>
        <dbReference type="EMBL" id="CAC5426608.1"/>
    </source>
</evidence>
<dbReference type="InterPro" id="IPR049012">
    <property type="entry name" value="Mutator_transp_dom"/>
</dbReference>
<dbReference type="EMBL" id="CACVKT020010438">
    <property type="protein sequence ID" value="CAC5426608.1"/>
    <property type="molecule type" value="Genomic_DNA"/>
</dbReference>
<keyword evidence="1" id="KW-0175">Coiled coil</keyword>
<feature type="coiled-coil region" evidence="1">
    <location>
        <begin position="22"/>
        <end position="49"/>
    </location>
</feature>
<name>A0A6J8F0Z2_MYTCO</name>
<evidence type="ECO:0000259" key="2">
    <source>
        <dbReference type="Pfam" id="PF20700"/>
    </source>
</evidence>
<dbReference type="Pfam" id="PF20700">
    <property type="entry name" value="Mutator"/>
    <property type="match status" value="1"/>
</dbReference>
<proteinExistence type="predicted"/>
<evidence type="ECO:0000313" key="4">
    <source>
        <dbReference type="Proteomes" id="UP000507470"/>
    </source>
</evidence>
<organism evidence="3 4">
    <name type="scientific">Mytilus coruscus</name>
    <name type="common">Sea mussel</name>
    <dbReference type="NCBI Taxonomy" id="42192"/>
    <lineage>
        <taxon>Eukaryota</taxon>
        <taxon>Metazoa</taxon>
        <taxon>Spiralia</taxon>
        <taxon>Lophotrochozoa</taxon>
        <taxon>Mollusca</taxon>
        <taxon>Bivalvia</taxon>
        <taxon>Autobranchia</taxon>
        <taxon>Pteriomorphia</taxon>
        <taxon>Mytilida</taxon>
        <taxon>Mytiloidea</taxon>
        <taxon>Mytilidae</taxon>
        <taxon>Mytilinae</taxon>
        <taxon>Mytilus</taxon>
    </lineage>
</organism>
<keyword evidence="4" id="KW-1185">Reference proteome</keyword>
<gene>
    <name evidence="3" type="ORF">MCOR_58303</name>
</gene>
<dbReference type="AlphaFoldDB" id="A0A6J8F0Z2"/>